<proteinExistence type="predicted"/>
<dbReference type="SUPFAM" id="SSF82153">
    <property type="entry name" value="FAS1 domain"/>
    <property type="match status" value="1"/>
</dbReference>
<gene>
    <name evidence="2" type="ORF">KME15_21035</name>
</gene>
<dbReference type="InterPro" id="IPR036378">
    <property type="entry name" value="FAS1_dom_sf"/>
</dbReference>
<evidence type="ECO:0000313" key="2">
    <source>
        <dbReference type="EMBL" id="MBW4661169.1"/>
    </source>
</evidence>
<dbReference type="PANTHER" id="PTHR10900">
    <property type="entry name" value="PERIOSTIN-RELATED"/>
    <property type="match status" value="1"/>
</dbReference>
<dbReference type="SMART" id="SM00554">
    <property type="entry name" value="FAS1"/>
    <property type="match status" value="1"/>
</dbReference>
<dbReference type="PROSITE" id="PS50213">
    <property type="entry name" value="FAS1"/>
    <property type="match status" value="1"/>
</dbReference>
<reference evidence="2" key="1">
    <citation type="submission" date="2021-05" db="EMBL/GenBank/DDBJ databases">
        <authorList>
            <person name="Pietrasiak N."/>
            <person name="Ward R."/>
            <person name="Stajich J.E."/>
            <person name="Kurbessoian T."/>
        </authorList>
    </citation>
    <scope>NUCLEOTIDE SEQUENCE</scope>
    <source>
        <strain evidence="2">UHER 2000/2452</strain>
    </source>
</reference>
<dbReference type="EMBL" id="JAHHHD010000031">
    <property type="protein sequence ID" value="MBW4661169.1"/>
    <property type="molecule type" value="Genomic_DNA"/>
</dbReference>
<evidence type="ECO:0000313" key="3">
    <source>
        <dbReference type="Proteomes" id="UP000757435"/>
    </source>
</evidence>
<comment type="caution">
    <text evidence="2">The sequence shown here is derived from an EMBL/GenBank/DDBJ whole genome shotgun (WGS) entry which is preliminary data.</text>
</comment>
<dbReference type="Pfam" id="PF02469">
    <property type="entry name" value="Fasciclin"/>
    <property type="match status" value="1"/>
</dbReference>
<evidence type="ECO:0000259" key="1">
    <source>
        <dbReference type="PROSITE" id="PS50213"/>
    </source>
</evidence>
<dbReference type="InterPro" id="IPR000782">
    <property type="entry name" value="FAS1_domain"/>
</dbReference>
<dbReference type="Proteomes" id="UP000757435">
    <property type="component" value="Unassembled WGS sequence"/>
</dbReference>
<accession>A0A951QEN9</accession>
<dbReference type="FunFam" id="2.30.180.10:FF:000032">
    <property type="entry name" value="Fasciclin domain-containing protein, putative"/>
    <property type="match status" value="1"/>
</dbReference>
<protein>
    <submittedName>
        <fullName evidence="2">Fasciclin domain-containing protein</fullName>
    </submittedName>
</protein>
<organism evidence="2 3">
    <name type="scientific">Drouetiella hepatica Uher 2000/2452</name>
    <dbReference type="NCBI Taxonomy" id="904376"/>
    <lineage>
        <taxon>Bacteria</taxon>
        <taxon>Bacillati</taxon>
        <taxon>Cyanobacteriota</taxon>
        <taxon>Cyanophyceae</taxon>
        <taxon>Oculatellales</taxon>
        <taxon>Oculatellaceae</taxon>
        <taxon>Drouetiella</taxon>
    </lineage>
</organism>
<name>A0A951QEN9_9CYAN</name>
<dbReference type="InterPro" id="IPR050904">
    <property type="entry name" value="Adhesion/Biosynth-related"/>
</dbReference>
<sequence>MATLPSLRLLQRLSMTGWVGVGLILAAPGFANSYSVHQSSVHQSDRLTSASLSFMPSVLHQAGLTIAQAQRQDIIDTAAAKGSFQTLLQLLDELGMTEDLRGYGRFTIFAPTDAAFAAIPPDVMKKLSDDRTLMSKVLAYHVISSANPLTSGQINPPASVRTLERSEVKITKRRGRLYVNEARIVEADIEATNGVIHAVDQVLIPDNLR</sequence>
<dbReference type="PANTHER" id="PTHR10900:SF123">
    <property type="entry name" value="FAS1 DOMAIN-CONTAINING PROTEIN"/>
    <property type="match status" value="1"/>
</dbReference>
<dbReference type="AlphaFoldDB" id="A0A951QEN9"/>
<dbReference type="Gene3D" id="2.30.180.10">
    <property type="entry name" value="FAS1 domain"/>
    <property type="match status" value="1"/>
</dbReference>
<feature type="domain" description="FAS1" evidence="1">
    <location>
        <begin position="71"/>
        <end position="203"/>
    </location>
</feature>
<reference evidence="2" key="2">
    <citation type="journal article" date="2022" name="Microbiol. Resour. Announc.">
        <title>Metagenome Sequencing to Explore Phylogenomics of Terrestrial Cyanobacteria.</title>
        <authorList>
            <person name="Ward R.D."/>
            <person name="Stajich J.E."/>
            <person name="Johansen J.R."/>
            <person name="Huntemann M."/>
            <person name="Clum A."/>
            <person name="Foster B."/>
            <person name="Foster B."/>
            <person name="Roux S."/>
            <person name="Palaniappan K."/>
            <person name="Varghese N."/>
            <person name="Mukherjee S."/>
            <person name="Reddy T.B.K."/>
            <person name="Daum C."/>
            <person name="Copeland A."/>
            <person name="Chen I.A."/>
            <person name="Ivanova N.N."/>
            <person name="Kyrpides N.C."/>
            <person name="Shapiro N."/>
            <person name="Eloe-Fadrosh E.A."/>
            <person name="Pietrasiak N."/>
        </authorList>
    </citation>
    <scope>NUCLEOTIDE SEQUENCE</scope>
    <source>
        <strain evidence="2">UHER 2000/2452</strain>
    </source>
</reference>